<dbReference type="RefSeq" id="WP_054293249.1">
    <property type="nucleotide sequence ID" value="NZ_CP012752.1"/>
</dbReference>
<evidence type="ECO:0000259" key="1">
    <source>
        <dbReference type="Pfam" id="PF01636"/>
    </source>
</evidence>
<reference evidence="2 3" key="1">
    <citation type="submission" date="2015-07" db="EMBL/GenBank/DDBJ databases">
        <title>Genome sequencing of Kibdelosporangium phytohabitans.</title>
        <authorList>
            <person name="Qin S."/>
            <person name="Xing K."/>
        </authorList>
    </citation>
    <scope>NUCLEOTIDE SEQUENCE [LARGE SCALE GENOMIC DNA]</scope>
    <source>
        <strain evidence="2 3">KLBMP1111</strain>
    </source>
</reference>
<evidence type="ECO:0000313" key="2">
    <source>
        <dbReference type="EMBL" id="ALG11348.1"/>
    </source>
</evidence>
<dbReference type="InterPro" id="IPR002575">
    <property type="entry name" value="Aminoglycoside_PTrfase"/>
</dbReference>
<gene>
    <name evidence="2" type="ORF">AOZ06_34760</name>
</gene>
<dbReference type="Proteomes" id="UP000063699">
    <property type="component" value="Chromosome"/>
</dbReference>
<evidence type="ECO:0000313" key="3">
    <source>
        <dbReference type="Proteomes" id="UP000063699"/>
    </source>
</evidence>
<dbReference type="AlphaFoldDB" id="A0A0N9I6M9"/>
<proteinExistence type="predicted"/>
<dbReference type="STRING" id="860235.AOZ06_34760"/>
<sequence>MLTAITSEGRVWLKAPGPATVFEVRLYSVLSELVPERVLAPIAIDTDRGWLPLPDGGTTLRESGPDPTTGMLAALPRYGELQRKLAAHVDSLLATGVADMRAEATAERFDQAVAAVRRRPHDTGAVAAIIARRAEVAERADRLARAYVAPSLDHNDLHPGNVFVAGGRTVFYDWGDSVVAHPFASMLVAVRVMRDSYGADDRTVTRLRDSYLEAFSDLAPHRELVEQLDTACWVAHVARTLVWERALGTMDDPGDWAAAPLHTLSGLIADNWLKV</sequence>
<protein>
    <recommendedName>
        <fullName evidence="1">Aminoglycoside phosphotransferase domain-containing protein</fullName>
    </recommendedName>
</protein>
<organism evidence="2 3">
    <name type="scientific">Kibdelosporangium phytohabitans</name>
    <dbReference type="NCBI Taxonomy" id="860235"/>
    <lineage>
        <taxon>Bacteria</taxon>
        <taxon>Bacillati</taxon>
        <taxon>Actinomycetota</taxon>
        <taxon>Actinomycetes</taxon>
        <taxon>Pseudonocardiales</taxon>
        <taxon>Pseudonocardiaceae</taxon>
        <taxon>Kibdelosporangium</taxon>
    </lineage>
</organism>
<name>A0A0N9I6M9_9PSEU</name>
<keyword evidence="3" id="KW-1185">Reference proteome</keyword>
<dbReference type="Gene3D" id="3.90.1200.10">
    <property type="match status" value="1"/>
</dbReference>
<dbReference type="KEGG" id="kphy:AOZ06_34760"/>
<accession>A0A0N9I6M9</accession>
<dbReference type="Pfam" id="PF01636">
    <property type="entry name" value="APH"/>
    <property type="match status" value="1"/>
</dbReference>
<feature type="domain" description="Aminoglycoside phosphotransferase" evidence="1">
    <location>
        <begin position="21"/>
        <end position="219"/>
    </location>
</feature>
<dbReference type="EMBL" id="CP012752">
    <property type="protein sequence ID" value="ALG11348.1"/>
    <property type="molecule type" value="Genomic_DNA"/>
</dbReference>
<dbReference type="SUPFAM" id="SSF56112">
    <property type="entry name" value="Protein kinase-like (PK-like)"/>
    <property type="match status" value="1"/>
</dbReference>
<dbReference type="InterPro" id="IPR011009">
    <property type="entry name" value="Kinase-like_dom_sf"/>
</dbReference>